<dbReference type="Pfam" id="PF02836">
    <property type="entry name" value="Glyco_hydro_2_C"/>
    <property type="match status" value="1"/>
</dbReference>
<evidence type="ECO:0000256" key="4">
    <source>
        <dbReference type="ARBA" id="ARBA00013303"/>
    </source>
</evidence>
<feature type="compositionally biased region" description="Polar residues" evidence="9">
    <location>
        <begin position="90"/>
        <end position="107"/>
    </location>
</feature>
<dbReference type="InterPro" id="IPR008979">
    <property type="entry name" value="Galactose-bd-like_sf"/>
</dbReference>
<dbReference type="GO" id="GO:0030246">
    <property type="term" value="F:carbohydrate binding"/>
    <property type="evidence" value="ECO:0007669"/>
    <property type="project" value="InterPro"/>
</dbReference>
<evidence type="ECO:0000256" key="5">
    <source>
        <dbReference type="ARBA" id="ARBA00022801"/>
    </source>
</evidence>
<dbReference type="InterPro" id="IPR036156">
    <property type="entry name" value="Beta-gal/glucu_dom_sf"/>
</dbReference>
<dbReference type="Proteomes" id="UP000216871">
    <property type="component" value="Unassembled WGS sequence"/>
</dbReference>
<dbReference type="EC" id="3.2.1.23" evidence="3 8"/>
<dbReference type="RefSeq" id="WP_420807275.1">
    <property type="nucleotide sequence ID" value="NZ_MWWW01000003.1"/>
</dbReference>
<dbReference type="SUPFAM" id="SSF49303">
    <property type="entry name" value="beta-Galactosidase/glucuronidase domain"/>
    <property type="match status" value="2"/>
</dbReference>
<feature type="compositionally biased region" description="Polar residues" evidence="9">
    <location>
        <begin position="813"/>
        <end position="824"/>
    </location>
</feature>
<gene>
    <name evidence="11" type="ORF">BMYO_0256</name>
</gene>
<feature type="region of interest" description="Disordered" evidence="9">
    <location>
        <begin position="807"/>
        <end position="835"/>
    </location>
</feature>
<dbReference type="Pfam" id="PF02837">
    <property type="entry name" value="Glyco_hydro_2_N"/>
    <property type="match status" value="1"/>
</dbReference>
<reference evidence="11 12" key="1">
    <citation type="journal article" date="2017" name="BMC Genomics">
        <title>Comparative genomic and phylogenomic analyses of the Bifidobacteriaceae family.</title>
        <authorList>
            <person name="Lugli G.A."/>
            <person name="Milani C."/>
            <person name="Turroni F."/>
            <person name="Duranti S."/>
            <person name="Mancabelli L."/>
            <person name="Mangifesta M."/>
            <person name="Ferrario C."/>
            <person name="Modesto M."/>
            <person name="Mattarelli P."/>
            <person name="Jiri K."/>
            <person name="van Sinderen D."/>
            <person name="Ventura M."/>
        </authorList>
    </citation>
    <scope>NUCLEOTIDE SEQUENCE [LARGE SCALE GENOMIC DNA]</scope>
    <source>
        <strain evidence="11 12">DSM 100196</strain>
    </source>
</reference>
<evidence type="ECO:0000259" key="10">
    <source>
        <dbReference type="SMART" id="SM01038"/>
    </source>
</evidence>
<dbReference type="PROSITE" id="PS00608">
    <property type="entry name" value="GLYCOSYL_HYDROL_F2_2"/>
    <property type="match status" value="1"/>
</dbReference>
<dbReference type="InterPro" id="IPR023230">
    <property type="entry name" value="Glyco_hydro_2_CS"/>
</dbReference>
<dbReference type="InterPro" id="IPR013783">
    <property type="entry name" value="Ig-like_fold"/>
</dbReference>
<feature type="domain" description="Beta galactosidase small chain/" evidence="10">
    <location>
        <begin position="926"/>
        <end position="1200"/>
    </location>
</feature>
<dbReference type="Pfam" id="PF02929">
    <property type="entry name" value="Bgal_small_N"/>
    <property type="match status" value="1"/>
</dbReference>
<name>A0A261FQA6_9BIFI</name>
<evidence type="ECO:0000313" key="11">
    <source>
        <dbReference type="EMBL" id="OZG61372.1"/>
    </source>
</evidence>
<feature type="region of interest" description="Disordered" evidence="9">
    <location>
        <begin position="77"/>
        <end position="117"/>
    </location>
</feature>
<dbReference type="InterPro" id="IPR006103">
    <property type="entry name" value="Glyco_hydro_2_cat"/>
</dbReference>
<dbReference type="PROSITE" id="PS00719">
    <property type="entry name" value="GLYCOSYL_HYDROL_F2_1"/>
    <property type="match status" value="1"/>
</dbReference>
<dbReference type="Gene3D" id="3.20.20.80">
    <property type="entry name" value="Glycosidases"/>
    <property type="match status" value="1"/>
</dbReference>
<dbReference type="Gene3D" id="2.60.40.10">
    <property type="entry name" value="Immunoglobulins"/>
    <property type="match status" value="2"/>
</dbReference>
<organism evidence="11 12">
    <name type="scientific">Bifidobacterium myosotis</name>
    <dbReference type="NCBI Taxonomy" id="1630166"/>
    <lineage>
        <taxon>Bacteria</taxon>
        <taxon>Bacillati</taxon>
        <taxon>Actinomycetota</taxon>
        <taxon>Actinomycetes</taxon>
        <taxon>Bifidobacteriales</taxon>
        <taxon>Bifidobacteriaceae</taxon>
        <taxon>Bifidobacterium</taxon>
    </lineage>
</organism>
<dbReference type="Gene3D" id="2.70.98.10">
    <property type="match status" value="1"/>
</dbReference>
<dbReference type="SUPFAM" id="SSF49785">
    <property type="entry name" value="Galactose-binding domain-like"/>
    <property type="match status" value="1"/>
</dbReference>
<dbReference type="InterPro" id="IPR011013">
    <property type="entry name" value="Gal_mutarotase_sf_dom"/>
</dbReference>
<feature type="region of interest" description="Disordered" evidence="9">
    <location>
        <begin position="1"/>
        <end position="24"/>
    </location>
</feature>
<evidence type="ECO:0000256" key="8">
    <source>
        <dbReference type="RuleBase" id="RU361154"/>
    </source>
</evidence>
<dbReference type="InterPro" id="IPR006101">
    <property type="entry name" value="Glyco_hydro_2"/>
</dbReference>
<dbReference type="InterPro" id="IPR017853">
    <property type="entry name" value="GH"/>
</dbReference>
<dbReference type="InterPro" id="IPR032312">
    <property type="entry name" value="LacZ_4"/>
</dbReference>
<keyword evidence="5 8" id="KW-0378">Hydrolase</keyword>
<proteinExistence type="inferred from homology"/>
<dbReference type="PRINTS" id="PR00132">
    <property type="entry name" value="GLHYDRLASE2"/>
</dbReference>
<dbReference type="GO" id="GO:0005990">
    <property type="term" value="P:lactose catabolic process"/>
    <property type="evidence" value="ECO:0007669"/>
    <property type="project" value="TreeGrafter"/>
</dbReference>
<dbReference type="InterPro" id="IPR006102">
    <property type="entry name" value="Ig-like_GH2"/>
</dbReference>
<accession>A0A261FQA6</accession>
<comment type="caution">
    <text evidence="11">The sequence shown here is derived from an EMBL/GenBank/DDBJ whole genome shotgun (WGS) entry which is preliminary data.</text>
</comment>
<evidence type="ECO:0000256" key="1">
    <source>
        <dbReference type="ARBA" id="ARBA00001412"/>
    </source>
</evidence>
<dbReference type="SUPFAM" id="SSF51445">
    <property type="entry name" value="(Trans)glycosidases"/>
    <property type="match status" value="1"/>
</dbReference>
<dbReference type="InterPro" id="IPR023232">
    <property type="entry name" value="Glyco_hydro_2_AS"/>
</dbReference>
<evidence type="ECO:0000256" key="6">
    <source>
        <dbReference type="ARBA" id="ARBA00023295"/>
    </source>
</evidence>
<dbReference type="PANTHER" id="PTHR46323:SF2">
    <property type="entry name" value="BETA-GALACTOSIDASE"/>
    <property type="match status" value="1"/>
</dbReference>
<dbReference type="AlphaFoldDB" id="A0A261FQA6"/>
<evidence type="ECO:0000256" key="7">
    <source>
        <dbReference type="ARBA" id="ARBA00032230"/>
    </source>
</evidence>
<dbReference type="GO" id="GO:0009341">
    <property type="term" value="C:beta-galactosidase complex"/>
    <property type="evidence" value="ECO:0007669"/>
    <property type="project" value="InterPro"/>
</dbReference>
<comment type="catalytic activity">
    <reaction evidence="1 8">
        <text>Hydrolysis of terminal non-reducing beta-D-galactose residues in beta-D-galactosides.</text>
        <dbReference type="EC" id="3.2.1.23"/>
    </reaction>
</comment>
<evidence type="ECO:0000313" key="12">
    <source>
        <dbReference type="Proteomes" id="UP000216871"/>
    </source>
</evidence>
<keyword evidence="12" id="KW-1185">Reference proteome</keyword>
<dbReference type="Pfam" id="PF00703">
    <property type="entry name" value="Glyco_hydro_2"/>
    <property type="match status" value="1"/>
</dbReference>
<protein>
    <recommendedName>
        <fullName evidence="4 8">Beta-galactosidase</fullName>
        <ecNumber evidence="3 8">3.2.1.23</ecNumber>
    </recommendedName>
    <alternativeName>
        <fullName evidence="7 8">Lactase</fullName>
    </alternativeName>
</protein>
<dbReference type="EMBL" id="MWWW01000003">
    <property type="protein sequence ID" value="OZG61372.1"/>
    <property type="molecule type" value="Genomic_DNA"/>
</dbReference>
<evidence type="ECO:0000256" key="9">
    <source>
        <dbReference type="SAM" id="MobiDB-lite"/>
    </source>
</evidence>
<dbReference type="InterPro" id="IPR050347">
    <property type="entry name" value="Bact_Beta-galactosidase"/>
</dbReference>
<keyword evidence="6 8" id="KW-0326">Glycosidase</keyword>
<dbReference type="PANTHER" id="PTHR46323">
    <property type="entry name" value="BETA-GALACTOSIDASE"/>
    <property type="match status" value="1"/>
</dbReference>
<comment type="similarity">
    <text evidence="2 8">Belongs to the glycosyl hydrolase 2 family.</text>
</comment>
<evidence type="ECO:0000256" key="3">
    <source>
        <dbReference type="ARBA" id="ARBA00012756"/>
    </source>
</evidence>
<dbReference type="Gene3D" id="2.60.120.260">
    <property type="entry name" value="Galactose-binding domain-like"/>
    <property type="match status" value="1"/>
</dbReference>
<dbReference type="InterPro" id="IPR014718">
    <property type="entry name" value="GH-type_carb-bd"/>
</dbReference>
<dbReference type="SUPFAM" id="SSF74650">
    <property type="entry name" value="Galactose mutarotase-like"/>
    <property type="match status" value="1"/>
</dbReference>
<dbReference type="GO" id="GO:0004565">
    <property type="term" value="F:beta-galactosidase activity"/>
    <property type="evidence" value="ECO:0007669"/>
    <property type="project" value="UniProtKB-EC"/>
</dbReference>
<dbReference type="InterPro" id="IPR004199">
    <property type="entry name" value="B-gal_small/dom_5"/>
</dbReference>
<dbReference type="InterPro" id="IPR006104">
    <property type="entry name" value="Glyco_hydro_2_N"/>
</dbReference>
<dbReference type="SMART" id="SM01038">
    <property type="entry name" value="Bgal_small_N"/>
    <property type="match status" value="1"/>
</dbReference>
<sequence length="1202" mass="133378">MNTINEAQGARPLPHRADDLPTTDWLTDPRTFAVNRLDAHSDHACWSHNPRHGETSDLSQSLDGTWRVCLRTAPAVGFPTPTPTPHRASNVDSTAQVETGTVTSTKSDTFHDSVSVTTPPTVTDDKADTLTTAVLKTAALKPTALETVALTMAFPNACPWFANPELDDSDFDSITVPGHVELAGLLPPRYVNVQYPWDGHENLEAPAVPADNHVALYRRVFRPEGEVARAIADGRRVTLTFHGAATAVYVWLNGVFVGYGEDSFTPSEFDVTTALRPGPNVLAVACYEYSSASWLEDQDFWRLHGLFRSVELTARPVAHIADLNTIADWDPDAKQGLLTVDATIEGAAHATVADVTLTDMDGGTVVWQTATPLVAGTPIADRSITDTTIANTSTVTSSTVTGTLHAEATLEGVDPWSAETPNLYTLTVTLYDTNGKVLEAAQTSLGFRRIGIENGVLKINGRRLVLRGVNRHEFDCRHGRAVTEEDMLWDIRFMKRHNINAVRTSHYPNQSRWYDLCDEYGIYLIDETNLETHGSWNSPGDIPVGTSIPGDDPDWAPACLDRLDSMIKRDRNHPSVIIWSLGNESYAGEVLKTMSEHAHAIDPTRPVHYEGVTWKREYEAISDFESRMYAKPDEIRDWLEHQNHAANTSGKPRKPFMSCEYMHAMGNSCGGLDEFTDLESHECYAGGFIWDYIDQALVQRLPDGTERLSIGGDWDDRPTDYEFAGNGIVFADRTPSPKAQEIKQLYSPIRLTPDGHGVTIENRNQFTGTDDYLFTARLLLDGREIWHCDYQFDVPAGQTTRHDIDYPDANAITDANGSTNTGTRPSPSPSPSDGVHEVVYEVDLCLANATDWAPAGYQLAFGQLVGVLNAGRTSGTRSGNENRPHTPETERSHIINDRLVATCASNDAAPTGNDSAMVTLGRWNAGIRRADEEILLSRTQGGMVSWKRDGREMVIRRPDIVTFRPLTDNDRGNHSGFDRAAWFPAGRYAVTTGTHINRTDDGELVAEYQFELADPDRTPAFIIYRIDPAMRLHLTVKYPGTDPDTASLPAFGIEWELPREYDRLRYYGPGPEETYRDRKRGGRLGIWNTTAAESFAPYLMVQETGNREDVRWLEATDIHGHGLRIRQHGDRHFAASLLPWDTTTIEAARRRRDLPEPRHTYLRLLAGQMGVGGDDSWGAPVHPAYQLPAGRPLTLDVDIQRI</sequence>
<evidence type="ECO:0000256" key="2">
    <source>
        <dbReference type="ARBA" id="ARBA00007401"/>
    </source>
</evidence>
<dbReference type="Pfam" id="PF16353">
    <property type="entry name" value="LacZ_4"/>
    <property type="match status" value="1"/>
</dbReference>